<proteinExistence type="predicted"/>
<organism evidence="1 2">
    <name type="scientific">Deinococcus malanensis</name>
    <dbReference type="NCBI Taxonomy" id="1706855"/>
    <lineage>
        <taxon>Bacteria</taxon>
        <taxon>Thermotogati</taxon>
        <taxon>Deinococcota</taxon>
        <taxon>Deinococci</taxon>
        <taxon>Deinococcales</taxon>
        <taxon>Deinococcaceae</taxon>
        <taxon>Deinococcus</taxon>
    </lineage>
</organism>
<dbReference type="EMBL" id="BMPP01000009">
    <property type="protein sequence ID" value="GGK29829.1"/>
    <property type="molecule type" value="Genomic_DNA"/>
</dbReference>
<protein>
    <submittedName>
        <fullName evidence="1">Uncharacterized protein</fullName>
    </submittedName>
</protein>
<evidence type="ECO:0000313" key="2">
    <source>
        <dbReference type="Proteomes" id="UP000647587"/>
    </source>
</evidence>
<gene>
    <name evidence="1" type="ORF">GCM10008955_24590</name>
</gene>
<dbReference type="Proteomes" id="UP000647587">
    <property type="component" value="Unassembled WGS sequence"/>
</dbReference>
<evidence type="ECO:0000313" key="1">
    <source>
        <dbReference type="EMBL" id="GGK29829.1"/>
    </source>
</evidence>
<keyword evidence="2" id="KW-1185">Reference proteome</keyword>
<accession>A0ABQ2EXK5</accession>
<reference evidence="2" key="1">
    <citation type="journal article" date="2019" name="Int. J. Syst. Evol. Microbiol.">
        <title>The Global Catalogue of Microorganisms (GCM) 10K type strain sequencing project: providing services to taxonomists for standard genome sequencing and annotation.</title>
        <authorList>
            <consortium name="The Broad Institute Genomics Platform"/>
            <consortium name="The Broad Institute Genome Sequencing Center for Infectious Disease"/>
            <person name="Wu L."/>
            <person name="Ma J."/>
        </authorList>
    </citation>
    <scope>NUCLEOTIDE SEQUENCE [LARGE SCALE GENOMIC DNA]</scope>
    <source>
        <strain evidence="2">JCM 30331</strain>
    </source>
</reference>
<name>A0ABQ2EXK5_9DEIO</name>
<sequence>MERVASVPEMTAQSHLNAAHLREDLQAQVPQDVLVYVEGRPEGLSGAFLITIKQAASVDGQVYAVEMPFQTLSWAAESRDDLAHAMIQFVFRELDAGLPPAVNNGYVRRPMR</sequence>
<comment type="caution">
    <text evidence="1">The sequence shown here is derived from an EMBL/GenBank/DDBJ whole genome shotgun (WGS) entry which is preliminary data.</text>
</comment>